<proteinExistence type="predicted"/>
<gene>
    <name evidence="1" type="primary">ybcO</name>
    <name evidence="1" type="ORF">NCTC10005_03160</name>
</gene>
<dbReference type="Proteomes" id="UP000255106">
    <property type="component" value="Unassembled WGS sequence"/>
</dbReference>
<accession>A0A0M7GLG3</accession>
<reference evidence="1 2" key="1">
    <citation type="submission" date="2018-06" db="EMBL/GenBank/DDBJ databases">
        <authorList>
            <consortium name="Pathogen Informatics"/>
            <person name="Doyle S."/>
        </authorList>
    </citation>
    <scope>NUCLEOTIDE SEQUENCE [LARGE SCALE GENOMIC DNA]</scope>
    <source>
        <strain evidence="1 2">NCTC10005</strain>
    </source>
</reference>
<organism evidence="1 2">
    <name type="scientific">Enterobacter cloacae</name>
    <dbReference type="NCBI Taxonomy" id="550"/>
    <lineage>
        <taxon>Bacteria</taxon>
        <taxon>Pseudomonadati</taxon>
        <taxon>Pseudomonadota</taxon>
        <taxon>Gammaproteobacteria</taxon>
        <taxon>Enterobacterales</taxon>
        <taxon>Enterobacteriaceae</taxon>
        <taxon>Enterobacter</taxon>
        <taxon>Enterobacter cloacae complex</taxon>
    </lineage>
</organism>
<dbReference type="RefSeq" id="WP_044158004.1">
    <property type="nucleotide sequence ID" value="NZ_CP056776.1"/>
</dbReference>
<dbReference type="AlphaFoldDB" id="A0A0M7GLG3"/>
<evidence type="ECO:0000313" key="1">
    <source>
        <dbReference type="EMBL" id="STQ10414.1"/>
    </source>
</evidence>
<dbReference type="EMBL" id="UGJB01000004">
    <property type="protein sequence ID" value="STQ10414.1"/>
    <property type="molecule type" value="Genomic_DNA"/>
</dbReference>
<dbReference type="Pfam" id="PF07102">
    <property type="entry name" value="YbcO"/>
    <property type="match status" value="1"/>
</dbReference>
<sequence>MANLRKEARGRECQVRIYGVCNHNPETTVLAHYRMAGLCGIGMKPDDLLAAWACSSCHDEIDRRTHNIDHEFAKIYHLEGVMRTQDILRKEGKIKT</sequence>
<protein>
    <submittedName>
        <fullName evidence="1">Protein YbcO</fullName>
    </submittedName>
</protein>
<dbReference type="InterPro" id="IPR010774">
    <property type="entry name" value="YbcO"/>
</dbReference>
<name>A0A0M7GLG3_ENTCL</name>
<dbReference type="Gene3D" id="3.30.50.20">
    <property type="entry name" value="prophage-derive protein ybcO"/>
    <property type="match status" value="1"/>
</dbReference>
<evidence type="ECO:0000313" key="2">
    <source>
        <dbReference type="Proteomes" id="UP000255106"/>
    </source>
</evidence>